<feature type="compositionally biased region" description="Basic and acidic residues" evidence="1">
    <location>
        <begin position="20"/>
        <end position="30"/>
    </location>
</feature>
<dbReference type="EMBL" id="JAHRHJ020000007">
    <property type="protein sequence ID" value="KAH9308618.1"/>
    <property type="molecule type" value="Genomic_DNA"/>
</dbReference>
<keyword evidence="3" id="KW-1185">Reference proteome</keyword>
<feature type="non-terminal residue" evidence="2">
    <location>
        <position position="1"/>
    </location>
</feature>
<evidence type="ECO:0000313" key="2">
    <source>
        <dbReference type="EMBL" id="KAH9308618.1"/>
    </source>
</evidence>
<dbReference type="AlphaFoldDB" id="A0AA38FRV6"/>
<feature type="non-terminal residue" evidence="2">
    <location>
        <position position="250"/>
    </location>
</feature>
<feature type="compositionally biased region" description="Basic and acidic residues" evidence="1">
    <location>
        <begin position="1"/>
        <end position="11"/>
    </location>
</feature>
<name>A0AA38FRV6_TAXCH</name>
<accession>A0AA38FRV6</accession>
<feature type="region of interest" description="Disordered" evidence="1">
    <location>
        <begin position="1"/>
        <end position="50"/>
    </location>
</feature>
<reference evidence="2 3" key="1">
    <citation type="journal article" date="2021" name="Nat. Plants">
        <title>The Taxus genome provides insights into paclitaxel biosynthesis.</title>
        <authorList>
            <person name="Xiong X."/>
            <person name="Gou J."/>
            <person name="Liao Q."/>
            <person name="Li Y."/>
            <person name="Zhou Q."/>
            <person name="Bi G."/>
            <person name="Li C."/>
            <person name="Du R."/>
            <person name="Wang X."/>
            <person name="Sun T."/>
            <person name="Guo L."/>
            <person name="Liang H."/>
            <person name="Lu P."/>
            <person name="Wu Y."/>
            <person name="Zhang Z."/>
            <person name="Ro D.K."/>
            <person name="Shang Y."/>
            <person name="Huang S."/>
            <person name="Yan J."/>
        </authorList>
    </citation>
    <scope>NUCLEOTIDE SEQUENCE [LARGE SCALE GENOMIC DNA]</scope>
    <source>
        <strain evidence="2">Ta-2019</strain>
    </source>
</reference>
<proteinExistence type="predicted"/>
<organism evidence="2 3">
    <name type="scientific">Taxus chinensis</name>
    <name type="common">Chinese yew</name>
    <name type="synonym">Taxus wallichiana var. chinensis</name>
    <dbReference type="NCBI Taxonomy" id="29808"/>
    <lineage>
        <taxon>Eukaryota</taxon>
        <taxon>Viridiplantae</taxon>
        <taxon>Streptophyta</taxon>
        <taxon>Embryophyta</taxon>
        <taxon>Tracheophyta</taxon>
        <taxon>Spermatophyta</taxon>
        <taxon>Pinopsida</taxon>
        <taxon>Pinidae</taxon>
        <taxon>Conifers II</taxon>
        <taxon>Cupressales</taxon>
        <taxon>Taxaceae</taxon>
        <taxon>Taxus</taxon>
    </lineage>
</organism>
<evidence type="ECO:0000256" key="1">
    <source>
        <dbReference type="SAM" id="MobiDB-lite"/>
    </source>
</evidence>
<sequence length="250" mass="28114">KKHEEENKSAEARLGLQKKTKQEDAKEVAQPKKAKLKAAKQNLAKEKEEEDIKTKMAMLQAQGGDGFVCIPSTSGGPITTLDTIKNILVQRRQLGSFSLTKELVQTMSVQYAIKEDVDGADWKRLAQLVDKYKRKQRARAQAINDMDEYDNMMSAQMEKLQKYMCAITAMVGDKDSDRERTKLLASKLLAVMTAIRHNTIIKRRMINNIPQPYKLRSCMTDSGRKKKQSFGLGNAKIRLGYGQACPDTAG</sequence>
<comment type="caution">
    <text evidence="2">The sequence shown here is derived from an EMBL/GenBank/DDBJ whole genome shotgun (WGS) entry which is preliminary data.</text>
</comment>
<dbReference type="Proteomes" id="UP000824469">
    <property type="component" value="Unassembled WGS sequence"/>
</dbReference>
<evidence type="ECO:0000313" key="3">
    <source>
        <dbReference type="Proteomes" id="UP000824469"/>
    </source>
</evidence>
<gene>
    <name evidence="2" type="ORF">KI387_036529</name>
</gene>
<protein>
    <submittedName>
        <fullName evidence="2">Uncharacterized protein</fullName>
    </submittedName>
</protein>